<dbReference type="RefSeq" id="WP_126341400.1">
    <property type="nucleotide sequence ID" value="NZ_RXYJ01000001.1"/>
</dbReference>
<dbReference type="CDD" id="cd02440">
    <property type="entry name" value="AdoMet_MTases"/>
    <property type="match status" value="1"/>
</dbReference>
<sequence length="207" mass="22249">MQNPWLNIPLSEYESHMALPRVDQAAMTATEFAAALSLFTPESVAVIGCAGGNGFDAIPASTLRVVGVDINPDYVSLTAERYMGRISGLEFHVADIQSDVLPFTPVDLIYASLVFEYVALAESLENLARVCRPGGHLVTLLQLPSATMEALTPSPYGSIQLLTPLMRLVPPSELASLAESVGFQLESSKTVTIKSGKSFVIQAYCRL</sequence>
<dbReference type="EMBL" id="VMRG01000001">
    <property type="protein sequence ID" value="KAA6233379.1"/>
    <property type="molecule type" value="Genomic_DNA"/>
</dbReference>
<comment type="caution">
    <text evidence="3">The sequence shown here is derived from an EMBL/GenBank/DDBJ whole genome shotgun (WGS) entry which is preliminary data.</text>
</comment>
<dbReference type="GO" id="GO:0032259">
    <property type="term" value="P:methylation"/>
    <property type="evidence" value="ECO:0007669"/>
    <property type="project" value="UniProtKB-KW"/>
</dbReference>
<feature type="domain" description="Methyltransferase type 11" evidence="1">
    <location>
        <begin position="47"/>
        <end position="138"/>
    </location>
</feature>
<reference evidence="2 5" key="2">
    <citation type="submission" date="2019-07" db="EMBL/GenBank/DDBJ databases">
        <title>Draft genome Sequence of Chlorobium phaeovibrioides sp. strain PhvTcv-s14, from the Phylum Chlorobi.</title>
        <authorList>
            <person name="Babenko V."/>
            <person name="Boldyreva D."/>
            <person name="Kanygina A."/>
            <person name="Selezneva O."/>
            <person name="Akopiyan T."/>
            <person name="Lunina O."/>
        </authorList>
    </citation>
    <scope>NUCLEOTIDE SEQUENCE [LARGE SCALE GENOMIC DNA]</scope>
    <source>
        <strain evidence="2 5">GrTcv12</strain>
    </source>
</reference>
<dbReference type="InterPro" id="IPR013216">
    <property type="entry name" value="Methyltransf_11"/>
</dbReference>
<keyword evidence="3" id="KW-0808">Transferase</keyword>
<dbReference type="Proteomes" id="UP000279908">
    <property type="component" value="Unassembled WGS sequence"/>
</dbReference>
<reference evidence="3 4" key="1">
    <citation type="submission" date="2018-12" db="EMBL/GenBank/DDBJ databases">
        <authorList>
            <person name="Lunina O.N."/>
            <person name="Grouzdev D.S."/>
            <person name="Gorlenko V.M."/>
            <person name="Savvichev A.S."/>
        </authorList>
    </citation>
    <scope>NUCLEOTIDE SEQUENCE [LARGE SCALE GENOMIC DNA]</scope>
    <source>
        <strain evidence="3 4">BrKhr-17</strain>
    </source>
</reference>
<keyword evidence="3" id="KW-0489">Methyltransferase</keyword>
<dbReference type="EMBL" id="RXYK01000013">
    <property type="protein sequence ID" value="RTY36364.1"/>
    <property type="molecule type" value="Genomic_DNA"/>
</dbReference>
<dbReference type="Pfam" id="PF08241">
    <property type="entry name" value="Methyltransf_11"/>
    <property type="match status" value="1"/>
</dbReference>
<accession>A0A432ATP0</accession>
<name>A0A432ATP0_CHLPH</name>
<evidence type="ECO:0000259" key="1">
    <source>
        <dbReference type="Pfam" id="PF08241"/>
    </source>
</evidence>
<evidence type="ECO:0000313" key="5">
    <source>
        <dbReference type="Proteomes" id="UP000327458"/>
    </source>
</evidence>
<proteinExistence type="predicted"/>
<evidence type="ECO:0000313" key="2">
    <source>
        <dbReference type="EMBL" id="KAA6233379.1"/>
    </source>
</evidence>
<evidence type="ECO:0000313" key="4">
    <source>
        <dbReference type="Proteomes" id="UP000279908"/>
    </source>
</evidence>
<protein>
    <submittedName>
        <fullName evidence="3">Class I SAM-dependent methyltransferase</fullName>
    </submittedName>
</protein>
<dbReference type="GO" id="GO:0008757">
    <property type="term" value="F:S-adenosylmethionine-dependent methyltransferase activity"/>
    <property type="evidence" value="ECO:0007669"/>
    <property type="project" value="InterPro"/>
</dbReference>
<dbReference type="Gene3D" id="3.40.50.150">
    <property type="entry name" value="Vaccinia Virus protein VP39"/>
    <property type="match status" value="1"/>
</dbReference>
<dbReference type="AlphaFoldDB" id="A0A432ATP0"/>
<dbReference type="SUPFAM" id="SSF53335">
    <property type="entry name" value="S-adenosyl-L-methionine-dependent methyltransferases"/>
    <property type="match status" value="1"/>
</dbReference>
<gene>
    <name evidence="3" type="ORF">EKD02_08255</name>
    <name evidence="2" type="ORF">FP507_06355</name>
</gene>
<evidence type="ECO:0000313" key="3">
    <source>
        <dbReference type="EMBL" id="RTY36364.1"/>
    </source>
</evidence>
<dbReference type="InterPro" id="IPR029063">
    <property type="entry name" value="SAM-dependent_MTases_sf"/>
</dbReference>
<dbReference type="Proteomes" id="UP000327458">
    <property type="component" value="Unassembled WGS sequence"/>
</dbReference>
<organism evidence="3 4">
    <name type="scientific">Chlorobium phaeovibrioides</name>
    <dbReference type="NCBI Taxonomy" id="1094"/>
    <lineage>
        <taxon>Bacteria</taxon>
        <taxon>Pseudomonadati</taxon>
        <taxon>Chlorobiota</taxon>
        <taxon>Chlorobiia</taxon>
        <taxon>Chlorobiales</taxon>
        <taxon>Chlorobiaceae</taxon>
        <taxon>Chlorobium/Pelodictyon group</taxon>
        <taxon>Chlorobium</taxon>
    </lineage>
</organism>
<dbReference type="PANTHER" id="PTHR43861:SF1">
    <property type="entry name" value="TRANS-ACONITATE 2-METHYLTRANSFERASE"/>
    <property type="match status" value="1"/>
</dbReference>
<dbReference type="PANTHER" id="PTHR43861">
    <property type="entry name" value="TRANS-ACONITATE 2-METHYLTRANSFERASE-RELATED"/>
    <property type="match status" value="1"/>
</dbReference>